<proteinExistence type="predicted"/>
<accession>A0A8H4WQA2</accession>
<gene>
    <name evidence="1" type="ORF">FSARC_14230</name>
</gene>
<dbReference type="OrthoDB" id="9991317at2759"/>
<dbReference type="AlphaFoldDB" id="A0A8H4WQA2"/>
<reference evidence="1" key="1">
    <citation type="journal article" date="2020" name="BMC Genomics">
        <title>Correction to: Identification and distribution of gene clusters required for synthesis of sphingolipid metabolism inhibitors in diverse species of the filamentous fungus Fusarium.</title>
        <authorList>
            <person name="Kim H.S."/>
            <person name="Lohmar J.M."/>
            <person name="Busman M."/>
            <person name="Brown D.W."/>
            <person name="Naumann T.A."/>
            <person name="Divon H.H."/>
            <person name="Lysoe E."/>
            <person name="Uhlig S."/>
            <person name="Proctor R.H."/>
        </authorList>
    </citation>
    <scope>NUCLEOTIDE SEQUENCE</scope>
    <source>
        <strain evidence="1">NRRL 20472</strain>
    </source>
</reference>
<dbReference type="Proteomes" id="UP000622797">
    <property type="component" value="Unassembled WGS sequence"/>
</dbReference>
<keyword evidence="2" id="KW-1185">Reference proteome</keyword>
<evidence type="ECO:0000313" key="1">
    <source>
        <dbReference type="EMBL" id="KAF4946307.1"/>
    </source>
</evidence>
<comment type="caution">
    <text evidence="1">The sequence shown here is derived from an EMBL/GenBank/DDBJ whole genome shotgun (WGS) entry which is preliminary data.</text>
</comment>
<reference evidence="1" key="2">
    <citation type="submission" date="2020-05" db="EMBL/GenBank/DDBJ databases">
        <authorList>
            <person name="Kim H.-S."/>
            <person name="Proctor R.H."/>
            <person name="Brown D.W."/>
        </authorList>
    </citation>
    <scope>NUCLEOTIDE SEQUENCE</scope>
    <source>
        <strain evidence="1">NRRL 20472</strain>
    </source>
</reference>
<evidence type="ECO:0000313" key="2">
    <source>
        <dbReference type="Proteomes" id="UP000622797"/>
    </source>
</evidence>
<protein>
    <submittedName>
        <fullName evidence="1">Uncharacterized protein</fullName>
    </submittedName>
</protein>
<dbReference type="EMBL" id="JABEXW010001177">
    <property type="protein sequence ID" value="KAF4946307.1"/>
    <property type="molecule type" value="Genomic_DNA"/>
</dbReference>
<sequence>MKETLLKISTEPAIYHESLRNTDEDDPQGSSMLCSLANTLGGRAAATGQMQDLDDAVALLREARDSTPTKSIDIWRFGRFKADY</sequence>
<organism evidence="1 2">
    <name type="scientific">Fusarium sarcochroum</name>
    <dbReference type="NCBI Taxonomy" id="1208366"/>
    <lineage>
        <taxon>Eukaryota</taxon>
        <taxon>Fungi</taxon>
        <taxon>Dikarya</taxon>
        <taxon>Ascomycota</taxon>
        <taxon>Pezizomycotina</taxon>
        <taxon>Sordariomycetes</taxon>
        <taxon>Hypocreomycetidae</taxon>
        <taxon>Hypocreales</taxon>
        <taxon>Nectriaceae</taxon>
        <taxon>Fusarium</taxon>
        <taxon>Fusarium lateritium species complex</taxon>
    </lineage>
</organism>
<name>A0A8H4WQA2_9HYPO</name>